<evidence type="ECO:0000313" key="2">
    <source>
        <dbReference type="Proteomes" id="UP000184386"/>
    </source>
</evidence>
<dbReference type="Proteomes" id="UP000184386">
    <property type="component" value="Unassembled WGS sequence"/>
</dbReference>
<proteinExistence type="predicted"/>
<evidence type="ECO:0000313" key="1">
    <source>
        <dbReference type="EMBL" id="SHJ60149.1"/>
    </source>
</evidence>
<keyword evidence="2" id="KW-1185">Reference proteome</keyword>
<name>A0A1M6KMG3_9FIRM</name>
<organism evidence="1 2">
    <name type="scientific">Anaerocolumna jejuensis DSM 15929</name>
    <dbReference type="NCBI Taxonomy" id="1121322"/>
    <lineage>
        <taxon>Bacteria</taxon>
        <taxon>Bacillati</taxon>
        <taxon>Bacillota</taxon>
        <taxon>Clostridia</taxon>
        <taxon>Lachnospirales</taxon>
        <taxon>Lachnospiraceae</taxon>
        <taxon>Anaerocolumna</taxon>
    </lineage>
</organism>
<reference evidence="1 2" key="1">
    <citation type="submission" date="2016-11" db="EMBL/GenBank/DDBJ databases">
        <authorList>
            <person name="Jaros S."/>
            <person name="Januszkiewicz K."/>
            <person name="Wedrychowicz H."/>
        </authorList>
    </citation>
    <scope>NUCLEOTIDE SEQUENCE [LARGE SCALE GENOMIC DNA]</scope>
    <source>
        <strain evidence="1 2">DSM 15929</strain>
    </source>
</reference>
<protein>
    <submittedName>
        <fullName evidence="1">Uncharacterized protein</fullName>
    </submittedName>
</protein>
<dbReference type="EMBL" id="FRAC01000006">
    <property type="protein sequence ID" value="SHJ60149.1"/>
    <property type="molecule type" value="Genomic_DNA"/>
</dbReference>
<gene>
    <name evidence="1" type="ORF">SAMN02745136_00507</name>
</gene>
<dbReference type="AlphaFoldDB" id="A0A1M6KMG3"/>
<sequence length="243" mass="27858">MTLKKLIETAVSGLIQEYLSPLEQAKITNFIIDNSTLSVTQTLLAVESASLLGIGIDIASKPIPNYKFITFFWGDLDPDVQPEAGLPAREWFILSHRNLEQLERMLIVRAYDDKDNDFLKGEMVVLIDGILQEYKVESEPLGKGEIGLAREYIEWVGIEPYKITYAMGTEDLTETFSSQYQAELRVLQLLRDEARGIHVIETLTDRELHFSVNQSVYDTRPLVDDCDLNIMWHPWEILDFTDK</sequence>
<dbReference type="RefSeq" id="WP_073272585.1">
    <property type="nucleotide sequence ID" value="NZ_FRAC01000006.1"/>
</dbReference>
<accession>A0A1M6KMG3</accession>